<name>A0A317U344_9GAMM</name>
<sequence>MMSFRANCDLKKAYFLQEIIERKRVGNRLLKVHDYLGVIETSILEPAFLPGVIFVDVQGIERLGSREEDNEISSSVIEVLRDGCRHVS</sequence>
<dbReference type="EMBL" id="QHJG01000024">
    <property type="protein sequence ID" value="PWY54932.1"/>
    <property type="molecule type" value="Genomic_DNA"/>
</dbReference>
<proteinExistence type="predicted"/>
<evidence type="ECO:0000313" key="2">
    <source>
        <dbReference type="Proteomes" id="UP000247152"/>
    </source>
</evidence>
<dbReference type="AlphaFoldDB" id="A0A317U344"/>
<protein>
    <submittedName>
        <fullName evidence="1">Uncharacterized protein</fullName>
    </submittedName>
</protein>
<dbReference type="Proteomes" id="UP000247152">
    <property type="component" value="Unassembled WGS sequence"/>
</dbReference>
<accession>A0A317U344</accession>
<gene>
    <name evidence="1" type="ORF">DGG96_14465</name>
</gene>
<reference evidence="1 2" key="1">
    <citation type="submission" date="2018-05" db="EMBL/GenBank/DDBJ databases">
        <title>Legionella qingyii sp.nov., whole genome shotgun sequence.</title>
        <authorList>
            <person name="Wu H."/>
            <person name="Zhu Q."/>
            <person name="Hu C."/>
        </authorList>
    </citation>
    <scope>NUCLEOTIDE SEQUENCE [LARGE SCALE GENOMIC DNA]</scope>
    <source>
        <strain evidence="1 2">HEB18</strain>
    </source>
</reference>
<comment type="caution">
    <text evidence="1">The sequence shown here is derived from an EMBL/GenBank/DDBJ whole genome shotgun (WGS) entry which is preliminary data.</text>
</comment>
<organism evidence="1 2">
    <name type="scientific">Legionella qingyii</name>
    <dbReference type="NCBI Taxonomy" id="2184757"/>
    <lineage>
        <taxon>Bacteria</taxon>
        <taxon>Pseudomonadati</taxon>
        <taxon>Pseudomonadota</taxon>
        <taxon>Gammaproteobacteria</taxon>
        <taxon>Legionellales</taxon>
        <taxon>Legionellaceae</taxon>
        <taxon>Legionella</taxon>
    </lineage>
</organism>
<evidence type="ECO:0000313" key="1">
    <source>
        <dbReference type="EMBL" id="PWY54932.1"/>
    </source>
</evidence>